<dbReference type="GeneID" id="33360220"/>
<evidence type="ECO:0000313" key="1">
    <source>
        <dbReference type="EMBL" id="ARW66982.1"/>
    </source>
</evidence>
<gene>
    <name evidence="1" type="primary">ycf21</name>
</gene>
<dbReference type="Gene3D" id="3.40.1410.10">
    <property type="entry name" value="Chorismate lyase-like"/>
    <property type="match status" value="1"/>
</dbReference>
<dbReference type="Pfam" id="PF01947">
    <property type="entry name" value="Rv2949c-like"/>
    <property type="match status" value="1"/>
</dbReference>
<dbReference type="SUPFAM" id="SSF64288">
    <property type="entry name" value="Chorismate lyase-like"/>
    <property type="match status" value="1"/>
</dbReference>
<name>A0A1Z1MM97_9FLOR</name>
<organism evidence="1">
    <name type="scientific">Sonderella linearis</name>
    <dbReference type="NCBI Taxonomy" id="110477"/>
    <lineage>
        <taxon>Eukaryota</taxon>
        <taxon>Rhodophyta</taxon>
        <taxon>Florideophyceae</taxon>
        <taxon>Rhodymeniophycidae</taxon>
        <taxon>Ceramiales</taxon>
        <taxon>Rhodomelaceae</taxon>
        <taxon>Sonderella</taxon>
    </lineage>
</organism>
<protein>
    <submittedName>
        <fullName evidence="1">Uncharacterized protein</fullName>
    </submittedName>
</protein>
<dbReference type="RefSeq" id="YP_009397796.1">
    <property type="nucleotide sequence ID" value="NC_035289.1"/>
</dbReference>
<dbReference type="AlphaFoldDB" id="A0A1Z1MM97"/>
<dbReference type="EMBL" id="MF101445">
    <property type="protein sequence ID" value="ARW66982.1"/>
    <property type="molecule type" value="Genomic_DNA"/>
</dbReference>
<accession>A0A1Z1MM97</accession>
<sequence>MNFYIYPFYRFHVMCIIPIYKIQHLTHQSIDLIPIHWQMILINTGSFTQTIISLTGQKIIIQASQKKYNQYKQISKIIRCVWLETTLYTKITFARSLWILLHNIRTHNIINIKKAMGQSLIKYKIDTYKQIHELYYAYSKNIERQFKHKHNLWGRKYTLYYDNKSYITIQEFFSPKIKKLFS</sequence>
<keyword evidence="1" id="KW-0934">Plastid</keyword>
<reference evidence="1" key="1">
    <citation type="journal article" date="2017" name="J. Phycol.">
        <title>Analysis of chloroplast genomes and a supermatrix inform reclassification of the Rhodomelaceae (Rhodophyta).</title>
        <authorList>
            <person name="Diaz-Tapia P."/>
            <person name="Maggs C.A."/>
            <person name="West J.A."/>
            <person name="Verbruggen H."/>
        </authorList>
    </citation>
    <scope>NUCLEOTIDE SEQUENCE</scope>
    <source>
        <strain evidence="1">PD1151</strain>
    </source>
</reference>
<geneLocation type="chloroplast" evidence="1"/>
<dbReference type="InterPro" id="IPR028978">
    <property type="entry name" value="Chorismate_lyase_/UTRA_dom_sf"/>
</dbReference>
<keyword evidence="1" id="KW-0150">Chloroplast</keyword>
<dbReference type="InterPro" id="IPR002800">
    <property type="entry name" value="Rv2949c-like"/>
</dbReference>
<proteinExistence type="predicted"/>